<dbReference type="Proteomes" id="UP001500603">
    <property type="component" value="Unassembled WGS sequence"/>
</dbReference>
<dbReference type="Pfam" id="PF04149">
    <property type="entry name" value="DUF397"/>
    <property type="match status" value="1"/>
</dbReference>
<sequence length="66" mass="6845">MIDLTGARWIKSSYSETGGQCVEVAFLDESVVGVRDSKDPAGPALVVPSRVWAAFTAGVARGAFGS</sequence>
<evidence type="ECO:0000259" key="1">
    <source>
        <dbReference type="Pfam" id="PF04149"/>
    </source>
</evidence>
<dbReference type="EMBL" id="BAABJM010000008">
    <property type="protein sequence ID" value="GAA5067224.1"/>
    <property type="molecule type" value="Genomic_DNA"/>
</dbReference>
<evidence type="ECO:0000313" key="3">
    <source>
        <dbReference type="Proteomes" id="UP001500603"/>
    </source>
</evidence>
<keyword evidence="3" id="KW-1185">Reference proteome</keyword>
<reference evidence="3" key="1">
    <citation type="journal article" date="2019" name="Int. J. Syst. Evol. Microbiol.">
        <title>The Global Catalogue of Microorganisms (GCM) 10K type strain sequencing project: providing services to taxonomists for standard genome sequencing and annotation.</title>
        <authorList>
            <consortium name="The Broad Institute Genomics Platform"/>
            <consortium name="The Broad Institute Genome Sequencing Center for Infectious Disease"/>
            <person name="Wu L."/>
            <person name="Ma J."/>
        </authorList>
    </citation>
    <scope>NUCLEOTIDE SEQUENCE [LARGE SCALE GENOMIC DNA]</scope>
    <source>
        <strain evidence="3">JCM 18298</strain>
    </source>
</reference>
<evidence type="ECO:0000313" key="2">
    <source>
        <dbReference type="EMBL" id="GAA5067224.1"/>
    </source>
</evidence>
<protein>
    <recommendedName>
        <fullName evidence="1">DUF397 domain-containing protein</fullName>
    </recommendedName>
</protein>
<dbReference type="RefSeq" id="WP_345499250.1">
    <property type="nucleotide sequence ID" value="NZ_BAABJM010000008.1"/>
</dbReference>
<comment type="caution">
    <text evidence="2">The sequence shown here is derived from an EMBL/GenBank/DDBJ whole genome shotgun (WGS) entry which is preliminary data.</text>
</comment>
<accession>A0ABP9L1G6</accession>
<dbReference type="InterPro" id="IPR007278">
    <property type="entry name" value="DUF397"/>
</dbReference>
<feature type="domain" description="DUF397" evidence="1">
    <location>
        <begin position="7"/>
        <end position="59"/>
    </location>
</feature>
<gene>
    <name evidence="2" type="ORF">GCM10023318_56130</name>
</gene>
<name>A0ABP9L1G6_9NOCA</name>
<organism evidence="2 3">
    <name type="scientific">Nocardia callitridis</name>
    <dbReference type="NCBI Taxonomy" id="648753"/>
    <lineage>
        <taxon>Bacteria</taxon>
        <taxon>Bacillati</taxon>
        <taxon>Actinomycetota</taxon>
        <taxon>Actinomycetes</taxon>
        <taxon>Mycobacteriales</taxon>
        <taxon>Nocardiaceae</taxon>
        <taxon>Nocardia</taxon>
    </lineage>
</organism>
<proteinExistence type="predicted"/>